<organism evidence="1 2">
    <name type="scientific">Staphylotrichum tortipilum</name>
    <dbReference type="NCBI Taxonomy" id="2831512"/>
    <lineage>
        <taxon>Eukaryota</taxon>
        <taxon>Fungi</taxon>
        <taxon>Dikarya</taxon>
        <taxon>Ascomycota</taxon>
        <taxon>Pezizomycotina</taxon>
        <taxon>Sordariomycetes</taxon>
        <taxon>Sordariomycetidae</taxon>
        <taxon>Sordariales</taxon>
        <taxon>Chaetomiaceae</taxon>
        <taxon>Staphylotrichum</taxon>
    </lineage>
</organism>
<dbReference type="InterPro" id="IPR002060">
    <property type="entry name" value="Squ/phyt_synthse"/>
</dbReference>
<dbReference type="InterPro" id="IPR008949">
    <property type="entry name" value="Isoprenoid_synthase_dom_sf"/>
</dbReference>
<protein>
    <submittedName>
        <fullName evidence="1">NADH dehydrogenase complex I, assembly factor 6</fullName>
    </submittedName>
</protein>
<sequence length="370" mass="40903">MSSIRGFGTGLTQAARLPRHFRRGITTAPTPTDVSEARQYCLNQLRHGDYEAYLVRHFLPGPAQDAYAALRTLNLELARLPETVSTPAIGRFRMQFWRDTVNRTFAGNPPREPISILLHSAVAALTARAGPGSENSLKFWLLRLISTREKHMENKPFATLAALEDYAEHTYATLMYMTLAAVPLRSMHMDHLASHIGKACGIVATLRGIPVLAAPSQPIHGPSGSGVGSTRPPALLLPLDAMAEAGLREEDVFRRGPHADGFQDAVFQVATRANDHLITTREMLKNLQSGKGPGHDYEHQGEPEHVYSTTALGDEDTRAVVQRGFAVLLEATAAGDYLRRLESVNFDPFKVRSNWKLPWVLWKAAKHHQV</sequence>
<proteinExistence type="predicted"/>
<name>A0AAN6MQZ1_9PEZI</name>
<dbReference type="Gene3D" id="1.10.600.10">
    <property type="entry name" value="Farnesyl Diphosphate Synthase"/>
    <property type="match status" value="1"/>
</dbReference>
<dbReference type="Pfam" id="PF00494">
    <property type="entry name" value="SQS_PSY"/>
    <property type="match status" value="1"/>
</dbReference>
<evidence type="ECO:0000313" key="1">
    <source>
        <dbReference type="EMBL" id="KAK3905485.1"/>
    </source>
</evidence>
<dbReference type="Proteomes" id="UP001303889">
    <property type="component" value="Unassembled WGS sequence"/>
</dbReference>
<keyword evidence="2" id="KW-1185">Reference proteome</keyword>
<dbReference type="AlphaFoldDB" id="A0AAN6MQZ1"/>
<evidence type="ECO:0000313" key="2">
    <source>
        <dbReference type="Proteomes" id="UP001303889"/>
    </source>
</evidence>
<accession>A0AAN6MQZ1</accession>
<dbReference type="SUPFAM" id="SSF48576">
    <property type="entry name" value="Terpenoid synthases"/>
    <property type="match status" value="1"/>
</dbReference>
<dbReference type="EMBL" id="MU855357">
    <property type="protein sequence ID" value="KAK3905485.1"/>
    <property type="molecule type" value="Genomic_DNA"/>
</dbReference>
<comment type="caution">
    <text evidence="1">The sequence shown here is derived from an EMBL/GenBank/DDBJ whole genome shotgun (WGS) entry which is preliminary data.</text>
</comment>
<reference evidence="1" key="2">
    <citation type="submission" date="2023-05" db="EMBL/GenBank/DDBJ databases">
        <authorList>
            <consortium name="Lawrence Berkeley National Laboratory"/>
            <person name="Steindorff A."/>
            <person name="Hensen N."/>
            <person name="Bonometti L."/>
            <person name="Westerberg I."/>
            <person name="Brannstrom I.O."/>
            <person name="Guillou S."/>
            <person name="Cros-Aarteil S."/>
            <person name="Calhoun S."/>
            <person name="Haridas S."/>
            <person name="Kuo A."/>
            <person name="Mondo S."/>
            <person name="Pangilinan J."/>
            <person name="Riley R."/>
            <person name="Labutti K."/>
            <person name="Andreopoulos B."/>
            <person name="Lipzen A."/>
            <person name="Chen C."/>
            <person name="Yanf M."/>
            <person name="Daum C."/>
            <person name="Ng V."/>
            <person name="Clum A."/>
            <person name="Ohm R."/>
            <person name="Martin F."/>
            <person name="Silar P."/>
            <person name="Natvig D."/>
            <person name="Lalanne C."/>
            <person name="Gautier V."/>
            <person name="Ament-Velasquez S.L."/>
            <person name="Kruys A."/>
            <person name="Hutchinson M.I."/>
            <person name="Powell A.J."/>
            <person name="Barry K."/>
            <person name="Miller A.N."/>
            <person name="Grigoriev I.V."/>
            <person name="Debuchy R."/>
            <person name="Gladieux P."/>
            <person name="Thoren M.H."/>
            <person name="Johannesson H."/>
        </authorList>
    </citation>
    <scope>NUCLEOTIDE SEQUENCE</scope>
    <source>
        <strain evidence="1">CBS 103.79</strain>
    </source>
</reference>
<gene>
    <name evidence="1" type="ORF">C8A05DRAFT_41603</name>
</gene>
<reference evidence="1" key="1">
    <citation type="journal article" date="2023" name="Mol. Phylogenet. Evol.">
        <title>Genome-scale phylogeny and comparative genomics of the fungal order Sordariales.</title>
        <authorList>
            <person name="Hensen N."/>
            <person name="Bonometti L."/>
            <person name="Westerberg I."/>
            <person name="Brannstrom I.O."/>
            <person name="Guillou S."/>
            <person name="Cros-Aarteil S."/>
            <person name="Calhoun S."/>
            <person name="Haridas S."/>
            <person name="Kuo A."/>
            <person name="Mondo S."/>
            <person name="Pangilinan J."/>
            <person name="Riley R."/>
            <person name="LaButti K."/>
            <person name="Andreopoulos B."/>
            <person name="Lipzen A."/>
            <person name="Chen C."/>
            <person name="Yan M."/>
            <person name="Daum C."/>
            <person name="Ng V."/>
            <person name="Clum A."/>
            <person name="Steindorff A."/>
            <person name="Ohm R.A."/>
            <person name="Martin F."/>
            <person name="Silar P."/>
            <person name="Natvig D.O."/>
            <person name="Lalanne C."/>
            <person name="Gautier V."/>
            <person name="Ament-Velasquez S.L."/>
            <person name="Kruys A."/>
            <person name="Hutchinson M.I."/>
            <person name="Powell A.J."/>
            <person name="Barry K."/>
            <person name="Miller A.N."/>
            <person name="Grigoriev I.V."/>
            <person name="Debuchy R."/>
            <person name="Gladieux P."/>
            <person name="Hiltunen Thoren M."/>
            <person name="Johannesson H."/>
        </authorList>
    </citation>
    <scope>NUCLEOTIDE SEQUENCE</scope>
    <source>
        <strain evidence="1">CBS 103.79</strain>
    </source>
</reference>